<dbReference type="PANTHER" id="PTHR21716">
    <property type="entry name" value="TRANSMEMBRANE PROTEIN"/>
    <property type="match status" value="1"/>
</dbReference>
<dbReference type="AlphaFoldDB" id="A0A7X1B7K1"/>
<dbReference type="Proteomes" id="UP000526501">
    <property type="component" value="Unassembled WGS sequence"/>
</dbReference>
<organism evidence="7 8">
    <name type="scientific">Pelagicoccus albus</name>
    <dbReference type="NCBI Taxonomy" id="415222"/>
    <lineage>
        <taxon>Bacteria</taxon>
        <taxon>Pseudomonadati</taxon>
        <taxon>Verrucomicrobiota</taxon>
        <taxon>Opitutia</taxon>
        <taxon>Puniceicoccales</taxon>
        <taxon>Pelagicoccaceae</taxon>
        <taxon>Pelagicoccus</taxon>
    </lineage>
</organism>
<protein>
    <submittedName>
        <fullName evidence="7">AI-2E family transporter</fullName>
    </submittedName>
</protein>
<feature type="transmembrane region" description="Helical" evidence="6">
    <location>
        <begin position="315"/>
        <end position="344"/>
    </location>
</feature>
<proteinExistence type="inferred from homology"/>
<dbReference type="GO" id="GO:0016020">
    <property type="term" value="C:membrane"/>
    <property type="evidence" value="ECO:0007669"/>
    <property type="project" value="UniProtKB-SubCell"/>
</dbReference>
<dbReference type="GO" id="GO:0055085">
    <property type="term" value="P:transmembrane transport"/>
    <property type="evidence" value="ECO:0007669"/>
    <property type="project" value="TreeGrafter"/>
</dbReference>
<reference evidence="7 8" key="1">
    <citation type="submission" date="2020-07" db="EMBL/GenBank/DDBJ databases">
        <authorList>
            <person name="Feng X."/>
        </authorList>
    </citation>
    <scope>NUCLEOTIDE SEQUENCE [LARGE SCALE GENOMIC DNA]</scope>
    <source>
        <strain evidence="7 8">JCM23202</strain>
    </source>
</reference>
<feature type="transmembrane region" description="Helical" evidence="6">
    <location>
        <begin position="30"/>
        <end position="63"/>
    </location>
</feature>
<keyword evidence="4 6" id="KW-1133">Transmembrane helix</keyword>
<name>A0A7X1B7K1_9BACT</name>
<evidence type="ECO:0000256" key="4">
    <source>
        <dbReference type="ARBA" id="ARBA00022989"/>
    </source>
</evidence>
<feature type="transmembrane region" description="Helical" evidence="6">
    <location>
        <begin position="248"/>
        <end position="275"/>
    </location>
</feature>
<evidence type="ECO:0000256" key="6">
    <source>
        <dbReference type="SAM" id="Phobius"/>
    </source>
</evidence>
<comment type="caution">
    <text evidence="7">The sequence shown here is derived from an EMBL/GenBank/DDBJ whole genome shotgun (WGS) entry which is preliminary data.</text>
</comment>
<dbReference type="PANTHER" id="PTHR21716:SF16">
    <property type="entry name" value="BLL1467 PROTEIN"/>
    <property type="match status" value="1"/>
</dbReference>
<feature type="transmembrane region" description="Helical" evidence="6">
    <location>
        <begin position="167"/>
        <end position="190"/>
    </location>
</feature>
<sequence>MKPTHPDQGRSQANSPLSVPLPQPHASQWVVFSIIIFVTLYVARGFLLPVFSSLLLAYALIPFVRILTRLKIPRVIAAFLVVGLFTASFTYGIYALSTPAIEWLEKAPQSFDRVERLLESIKRPVDNVNAASERLNQMAQGEDGGREVVVRMKESDFINVVLNQTPIVIGAVISTLIFLFFLLAYGDLLMRRVVEISPRLRDKIKAVDAAREVETSVSKYLVTVSLINVALGLCVGISLFALGFENPILWGALATMFNFIPYLGAIAGVGLLGLASFTVNSDPQVALVYPGVYLLLTVLEGHFITPMILGRSFMINPIFIILVLVFLGWMWGVVGAVMAVPLLVAAKAAAAHFESTRQLATLLSR</sequence>
<dbReference type="InterPro" id="IPR002549">
    <property type="entry name" value="AI-2E-like"/>
</dbReference>
<keyword evidence="8" id="KW-1185">Reference proteome</keyword>
<feature type="transmembrane region" description="Helical" evidence="6">
    <location>
        <begin position="75"/>
        <end position="96"/>
    </location>
</feature>
<evidence type="ECO:0000256" key="1">
    <source>
        <dbReference type="ARBA" id="ARBA00004141"/>
    </source>
</evidence>
<feature type="transmembrane region" description="Helical" evidence="6">
    <location>
        <begin position="287"/>
        <end position="309"/>
    </location>
</feature>
<evidence type="ECO:0000256" key="2">
    <source>
        <dbReference type="ARBA" id="ARBA00009773"/>
    </source>
</evidence>
<keyword evidence="5 6" id="KW-0472">Membrane</keyword>
<dbReference type="Pfam" id="PF01594">
    <property type="entry name" value="AI-2E_transport"/>
    <property type="match status" value="1"/>
</dbReference>
<keyword evidence="3 6" id="KW-0812">Transmembrane</keyword>
<comment type="similarity">
    <text evidence="2">Belongs to the autoinducer-2 exporter (AI-2E) (TC 2.A.86) family.</text>
</comment>
<evidence type="ECO:0000313" key="7">
    <source>
        <dbReference type="EMBL" id="MBC2607136.1"/>
    </source>
</evidence>
<evidence type="ECO:0000313" key="8">
    <source>
        <dbReference type="Proteomes" id="UP000526501"/>
    </source>
</evidence>
<dbReference type="RefSeq" id="WP_185660993.1">
    <property type="nucleotide sequence ID" value="NZ_CAWPOO010000012.1"/>
</dbReference>
<comment type="subcellular location">
    <subcellularLocation>
        <location evidence="1">Membrane</location>
        <topology evidence="1">Multi-pass membrane protein</topology>
    </subcellularLocation>
</comment>
<accession>A0A7X1B7K1</accession>
<feature type="transmembrane region" description="Helical" evidence="6">
    <location>
        <begin position="220"/>
        <end position="242"/>
    </location>
</feature>
<gene>
    <name evidence="7" type="ORF">H5P27_13870</name>
</gene>
<evidence type="ECO:0000256" key="5">
    <source>
        <dbReference type="ARBA" id="ARBA00023136"/>
    </source>
</evidence>
<dbReference type="EMBL" id="JACHVC010000012">
    <property type="protein sequence ID" value="MBC2607136.1"/>
    <property type="molecule type" value="Genomic_DNA"/>
</dbReference>
<evidence type="ECO:0000256" key="3">
    <source>
        <dbReference type="ARBA" id="ARBA00022692"/>
    </source>
</evidence>